<organism evidence="2 3">
    <name type="scientific">Cercospora kikuchii</name>
    <dbReference type="NCBI Taxonomy" id="84275"/>
    <lineage>
        <taxon>Eukaryota</taxon>
        <taxon>Fungi</taxon>
        <taxon>Dikarya</taxon>
        <taxon>Ascomycota</taxon>
        <taxon>Pezizomycotina</taxon>
        <taxon>Dothideomycetes</taxon>
        <taxon>Dothideomycetidae</taxon>
        <taxon>Mycosphaerellales</taxon>
        <taxon>Mycosphaerellaceae</taxon>
        <taxon>Cercospora</taxon>
    </lineage>
</organism>
<feature type="compositionally biased region" description="Low complexity" evidence="1">
    <location>
        <begin position="1132"/>
        <end position="1150"/>
    </location>
</feature>
<proteinExistence type="predicted"/>
<keyword evidence="3" id="KW-1185">Reference proteome</keyword>
<dbReference type="RefSeq" id="XP_044663349.1">
    <property type="nucleotide sequence ID" value="XM_044807414.1"/>
</dbReference>
<dbReference type="GeneID" id="68297481"/>
<dbReference type="Proteomes" id="UP000825890">
    <property type="component" value="Unassembled WGS sequence"/>
</dbReference>
<feature type="compositionally biased region" description="Basic and acidic residues" evidence="1">
    <location>
        <begin position="334"/>
        <end position="343"/>
    </location>
</feature>
<sequence>MNTSAVLSIKRDEIVDLQEQTKINPITAKLFMARPAVPDDDDESDCDDEELTNTTADRAIGLNIYILKISGFSLDAPYSRELDQRVEEVAKKLGQEKVGSNVPRKTVDDMIEDFGVFEPSLELSPTNAEAYGLQVESVFAELDALEAMITRYENGYIEIQFADVKIEGGDVDSFLHDVRVSVTDDLDTLEDPSNESTWNAASAALINLRKKEKNREARERKAAKAEKTGQAQNIADGATKKTVGTKSKRGPARNGPSQHADKTPEPRQQAHRLQREKQATPEDADRNSELLRDDALSNNEDEDELERLVRQELEEAETDSLFEGDFNIGEEPLEETKETRTTPEEVLPPVMAPTRSRKRGADGDTTDAETARPAKMAKAAHTPTALVPSATNDPTSQAPWSLALPSKVPTKAVNPAVTAHKQAIISEPSTTQPPATASSGNNASKRVAKRLNEKRDEVPHNNEIKKACRSGFDDLKKNQITAWCRIHGIPISGTKDDIERRVEEFITEHGEKLDGFYGTIPGAEALQRRGPNAPPTREAQVNQPTRADQGIPQPPAQPANVPSSLQTFVNTTQTQQVAAAQVNPFSSNTQAPRPHASAPQPAAMPFQQSGMATAAQAPSAEPQMPAVSTNTQDEPTTEKSGPAPTVQTKVIHPGLPFPVYQRTGNSDWSFSGDRKHRTPAALEIINQCNRYSAQPQVEADLSNYSAAELRNFLRSVGCQDVRSASPKRRLQQFARNWFQVYMKGDAGPISGVELLVDEKKPEDAAEPDAPAEEQAEEVQQRNAVSSSAPVAATSPAPSLSGQRARKAKVGQPSQVMLQAHAAQKRVMHGQWADGDFRSLALGSASGIAGGIPLNKNFPVPAAPSLNRTADGRIDSHQNRPQKSKFRRDEQTLGKLQETASDRTITILDDDEELQKSMIEKQTPVDKEVIMIDIDENAQQPVTQAQTQMPDASRVVLKPRPSGDLSMNMPALDRVGNSGRITKNARPRQPLGERELAKLQTYVRNHPEDVREGAAEDLQTLVDAQTAARRQMQQSSHPSQPGVVPPAGYHNTQTSAVSPQGYYTPQSPGLPAANLAYQQDTWNEASSMSAGRFMPPQGYRALQQPEQQQWQQQYAGQHYQQPGQFYHPPQQPAPQQWQQQYDAPQYQQPGQSYHPRNQGPYNSQYGYDPNQQYRQ</sequence>
<dbReference type="OrthoDB" id="3648248at2759"/>
<evidence type="ECO:0000313" key="3">
    <source>
        <dbReference type="Proteomes" id="UP000825890"/>
    </source>
</evidence>
<evidence type="ECO:0000256" key="1">
    <source>
        <dbReference type="SAM" id="MobiDB-lite"/>
    </source>
</evidence>
<feature type="region of interest" description="Disordered" evidence="1">
    <location>
        <begin position="609"/>
        <end position="649"/>
    </location>
</feature>
<dbReference type="EMBL" id="BOLY01000008">
    <property type="protein sequence ID" value="GIZ48862.1"/>
    <property type="molecule type" value="Genomic_DNA"/>
</dbReference>
<feature type="region of interest" description="Disordered" evidence="1">
    <location>
        <begin position="862"/>
        <end position="890"/>
    </location>
</feature>
<name>A0A9P3CWB5_9PEZI</name>
<feature type="compositionally biased region" description="Basic and acidic residues" evidence="1">
    <location>
        <begin position="213"/>
        <end position="227"/>
    </location>
</feature>
<feature type="compositionally biased region" description="Polar residues" evidence="1">
    <location>
        <begin position="1158"/>
        <end position="1174"/>
    </location>
</feature>
<feature type="region of interest" description="Disordered" evidence="1">
    <location>
        <begin position="425"/>
        <end position="446"/>
    </location>
</feature>
<reference evidence="2 3" key="1">
    <citation type="submission" date="2021-01" db="EMBL/GenBank/DDBJ databases">
        <title>Cercospora kikuchii MAFF 305040 whole genome shotgun sequence.</title>
        <authorList>
            <person name="Kashiwa T."/>
            <person name="Suzuki T."/>
        </authorList>
    </citation>
    <scope>NUCLEOTIDE SEQUENCE [LARGE SCALE GENOMIC DNA]</scope>
    <source>
        <strain evidence="2 3">MAFF 305040</strain>
    </source>
</reference>
<feature type="region of interest" description="Disordered" evidence="1">
    <location>
        <begin position="1025"/>
        <end position="1064"/>
    </location>
</feature>
<feature type="region of interest" description="Disordered" evidence="1">
    <location>
        <begin position="209"/>
        <end position="401"/>
    </location>
</feature>
<dbReference type="AlphaFoldDB" id="A0A9P3CWB5"/>
<feature type="region of interest" description="Disordered" evidence="1">
    <location>
        <begin position="1085"/>
        <end position="1174"/>
    </location>
</feature>
<feature type="region of interest" description="Disordered" evidence="1">
    <location>
        <begin position="525"/>
        <end position="563"/>
    </location>
</feature>
<feature type="compositionally biased region" description="Low complexity" evidence="1">
    <location>
        <begin position="1102"/>
        <end position="1123"/>
    </location>
</feature>
<evidence type="ECO:0000313" key="2">
    <source>
        <dbReference type="EMBL" id="GIZ48862.1"/>
    </source>
</evidence>
<feature type="compositionally biased region" description="Polar residues" evidence="1">
    <location>
        <begin position="1049"/>
        <end position="1064"/>
    </location>
</feature>
<gene>
    <name evidence="2" type="ORF">CKM354_001190600</name>
</gene>
<protein>
    <recommendedName>
        <fullName evidence="4">SAP domain-containing protein</fullName>
    </recommendedName>
</protein>
<feature type="compositionally biased region" description="Acidic residues" evidence="1">
    <location>
        <begin position="764"/>
        <end position="776"/>
    </location>
</feature>
<accession>A0A9P3CWB5</accession>
<feature type="compositionally biased region" description="Basic and acidic residues" evidence="1">
    <location>
        <begin position="273"/>
        <end position="295"/>
    </location>
</feature>
<evidence type="ECO:0008006" key="4">
    <source>
        <dbReference type="Google" id="ProtNLM"/>
    </source>
</evidence>
<comment type="caution">
    <text evidence="2">The sequence shown here is derived from an EMBL/GenBank/DDBJ whole genome shotgun (WGS) entry which is preliminary data.</text>
</comment>
<feature type="region of interest" description="Disordered" evidence="1">
    <location>
        <begin position="760"/>
        <end position="814"/>
    </location>
</feature>
<feature type="compositionally biased region" description="Polar residues" evidence="1">
    <location>
        <begin position="389"/>
        <end position="399"/>
    </location>
</feature>
<feature type="compositionally biased region" description="Low complexity" evidence="1">
    <location>
        <begin position="783"/>
        <end position="798"/>
    </location>
</feature>
<feature type="compositionally biased region" description="Polar residues" evidence="1">
    <location>
        <begin position="427"/>
        <end position="444"/>
    </location>
</feature>